<keyword evidence="1" id="KW-0472">Membrane</keyword>
<evidence type="ECO:0000313" key="3">
    <source>
        <dbReference type="Proteomes" id="UP000260025"/>
    </source>
</evidence>
<dbReference type="Proteomes" id="UP000260025">
    <property type="component" value="Unassembled WGS sequence"/>
</dbReference>
<feature type="transmembrane region" description="Helical" evidence="1">
    <location>
        <begin position="70"/>
        <end position="88"/>
    </location>
</feature>
<proteinExistence type="predicted"/>
<keyword evidence="1" id="KW-1133">Transmembrane helix</keyword>
<keyword evidence="1" id="KW-0812">Transmembrane</keyword>
<sequence length="133" mass="15698">MKYISYLYYLLYPYLLLLMQSPIHAAYNRMTQTYDLIDYQIVFGTIYTLIGISVFLLYRCYQYIQPRFRYGIELFNFIILGLYYYSFISGNQLLPVFSMLLSTSYAHGLTFIYAGFILCDFIQAAITRLHPAA</sequence>
<name>A0A3E2VTR1_CLOIN</name>
<comment type="caution">
    <text evidence="2">The sequence shown here is derived from an EMBL/GenBank/DDBJ whole genome shotgun (WGS) entry which is preliminary data.</text>
</comment>
<feature type="transmembrane region" description="Helical" evidence="1">
    <location>
        <begin position="39"/>
        <end position="58"/>
    </location>
</feature>
<evidence type="ECO:0000256" key="1">
    <source>
        <dbReference type="SAM" id="Phobius"/>
    </source>
</evidence>
<gene>
    <name evidence="2" type="ORF">DXA38_13640</name>
</gene>
<reference evidence="2 3" key="1">
    <citation type="submission" date="2018-08" db="EMBL/GenBank/DDBJ databases">
        <title>A genome reference for cultivated species of the human gut microbiota.</title>
        <authorList>
            <person name="Zou Y."/>
            <person name="Xue W."/>
            <person name="Luo G."/>
        </authorList>
    </citation>
    <scope>NUCLEOTIDE SEQUENCE [LARGE SCALE GENOMIC DNA]</scope>
    <source>
        <strain evidence="2 3">OF01-2LB</strain>
    </source>
</reference>
<dbReference type="EMBL" id="QVEV01000021">
    <property type="protein sequence ID" value="RGC14389.1"/>
    <property type="molecule type" value="Genomic_DNA"/>
</dbReference>
<dbReference type="AlphaFoldDB" id="A0A3E2VTR1"/>
<protein>
    <submittedName>
        <fullName evidence="2">Uncharacterized protein</fullName>
    </submittedName>
</protein>
<dbReference type="RefSeq" id="WP_117443649.1">
    <property type="nucleotide sequence ID" value="NZ_JAJFEN010000029.1"/>
</dbReference>
<organism evidence="2 3">
    <name type="scientific">Clostridium innocuum</name>
    <dbReference type="NCBI Taxonomy" id="1522"/>
    <lineage>
        <taxon>Bacteria</taxon>
        <taxon>Bacillati</taxon>
        <taxon>Bacillota</taxon>
        <taxon>Clostridia</taxon>
        <taxon>Eubacteriales</taxon>
        <taxon>Clostridiaceae</taxon>
        <taxon>Clostridium</taxon>
    </lineage>
</organism>
<evidence type="ECO:0000313" key="2">
    <source>
        <dbReference type="EMBL" id="RGC14389.1"/>
    </source>
</evidence>
<accession>A0A3E2VTR1</accession>
<feature type="transmembrane region" description="Helical" evidence="1">
    <location>
        <begin position="108"/>
        <end position="126"/>
    </location>
</feature>
<feature type="transmembrane region" description="Helical" evidence="1">
    <location>
        <begin position="7"/>
        <end position="27"/>
    </location>
</feature>
<dbReference type="OrthoDB" id="9931504at2"/>